<evidence type="ECO:0000313" key="2">
    <source>
        <dbReference type="EMBL" id="URD81439.1"/>
    </source>
</evidence>
<dbReference type="EMBL" id="CP097503">
    <property type="protein sequence ID" value="URD81439.1"/>
    <property type="molecule type" value="Genomic_DNA"/>
</dbReference>
<organism evidence="2 3">
    <name type="scientific">Musa troglodytarum</name>
    <name type="common">fe'i banana</name>
    <dbReference type="NCBI Taxonomy" id="320322"/>
    <lineage>
        <taxon>Eukaryota</taxon>
        <taxon>Viridiplantae</taxon>
        <taxon>Streptophyta</taxon>
        <taxon>Embryophyta</taxon>
        <taxon>Tracheophyta</taxon>
        <taxon>Spermatophyta</taxon>
        <taxon>Magnoliopsida</taxon>
        <taxon>Liliopsida</taxon>
        <taxon>Zingiberales</taxon>
        <taxon>Musaceae</taxon>
        <taxon>Musa</taxon>
    </lineage>
</organism>
<keyword evidence="3" id="KW-1185">Reference proteome</keyword>
<sequence length="71" mass="8085">MCHGLTFFLLCEAPLASSCMLMDAHSNSRWPLFRRLAVDFGHYYSIQLSTQTDIRSASRAVLVLWSSSWSD</sequence>
<accession>A0A9E7EPF4</accession>
<feature type="chain" id="PRO_5039031437" evidence="1">
    <location>
        <begin position="19"/>
        <end position="71"/>
    </location>
</feature>
<evidence type="ECO:0000313" key="3">
    <source>
        <dbReference type="Proteomes" id="UP001055439"/>
    </source>
</evidence>
<dbReference type="OrthoDB" id="442352at2759"/>
<protein>
    <submittedName>
        <fullName evidence="2">Transporter arsB</fullName>
    </submittedName>
</protein>
<evidence type="ECO:0000256" key="1">
    <source>
        <dbReference type="SAM" id="SignalP"/>
    </source>
</evidence>
<feature type="signal peptide" evidence="1">
    <location>
        <begin position="1"/>
        <end position="18"/>
    </location>
</feature>
<reference evidence="2" key="1">
    <citation type="submission" date="2022-05" db="EMBL/GenBank/DDBJ databases">
        <title>The Musa troglodytarum L. genome provides insights into the mechanism of non-climacteric behaviour and enrichment of carotenoids.</title>
        <authorList>
            <person name="Wang J."/>
        </authorList>
    </citation>
    <scope>NUCLEOTIDE SEQUENCE</scope>
    <source>
        <tissue evidence="2">Leaf</tissue>
    </source>
</reference>
<name>A0A9E7EPF4_9LILI</name>
<dbReference type="Proteomes" id="UP001055439">
    <property type="component" value="Chromosome 10"/>
</dbReference>
<proteinExistence type="predicted"/>
<gene>
    <name evidence="2" type="ORF">MUK42_02896</name>
</gene>
<keyword evidence="1" id="KW-0732">Signal</keyword>
<dbReference type="AlphaFoldDB" id="A0A9E7EPF4"/>